<keyword evidence="2" id="KW-0186">Copper</keyword>
<feature type="domain" description="Phytocyanin" evidence="7">
    <location>
        <begin position="22"/>
        <end position="122"/>
    </location>
</feature>
<dbReference type="Proteomes" id="UP000228380">
    <property type="component" value="Unplaced"/>
</dbReference>
<feature type="transmembrane region" description="Helical" evidence="5">
    <location>
        <begin position="161"/>
        <end position="180"/>
    </location>
</feature>
<dbReference type="InterPro" id="IPR039391">
    <property type="entry name" value="Phytocyanin-like"/>
</dbReference>
<dbReference type="SUPFAM" id="SSF49503">
    <property type="entry name" value="Cupredoxins"/>
    <property type="match status" value="1"/>
</dbReference>
<dbReference type="PROSITE" id="PS51485">
    <property type="entry name" value="PHYTOCYANIN"/>
    <property type="match status" value="1"/>
</dbReference>
<sequence length="182" mass="18834">MDEALAIAILVALASVGLSSGAVYTVGDQAGWTIKDKVNYTAWASSKNFQVGDTILFVYNKDFHNVIEVRMEDYKSCNASPLATYVSGNDSITIKNKGHYFFICGVPGHCTLGQKVDIRVAELAAPSSSPLSAPGNGDTPPPAPTPSPQPSGASAAAASKVVGFLLAGFAFAATFGGLIVPH</sequence>
<reference evidence="9" key="1">
    <citation type="submission" date="2025-08" db="UniProtKB">
        <authorList>
            <consortium name="RefSeq"/>
        </authorList>
    </citation>
    <scope>IDENTIFICATION</scope>
    <source>
        <tissue evidence="9">Young leaves</tissue>
    </source>
</reference>
<keyword evidence="5" id="KW-1133">Transmembrane helix</keyword>
<dbReference type="PANTHER" id="PTHR33021:SF339">
    <property type="entry name" value="OS07G0570600 PROTEIN"/>
    <property type="match status" value="1"/>
</dbReference>
<dbReference type="AlphaFoldDB" id="A0A8B7CRD3"/>
<dbReference type="FunFam" id="2.60.40.420:FF:000003">
    <property type="entry name" value="Blue copper"/>
    <property type="match status" value="1"/>
</dbReference>
<dbReference type="PANTHER" id="PTHR33021">
    <property type="entry name" value="BLUE COPPER PROTEIN"/>
    <property type="match status" value="1"/>
</dbReference>
<dbReference type="InterPro" id="IPR008972">
    <property type="entry name" value="Cupredoxin"/>
</dbReference>
<evidence type="ECO:0000256" key="4">
    <source>
        <dbReference type="SAM" id="MobiDB-lite"/>
    </source>
</evidence>
<dbReference type="InterPro" id="IPR003245">
    <property type="entry name" value="Phytocyanin_dom"/>
</dbReference>
<organism evidence="8 9">
    <name type="scientific">Phoenix dactylifera</name>
    <name type="common">Date palm</name>
    <dbReference type="NCBI Taxonomy" id="42345"/>
    <lineage>
        <taxon>Eukaryota</taxon>
        <taxon>Viridiplantae</taxon>
        <taxon>Streptophyta</taxon>
        <taxon>Embryophyta</taxon>
        <taxon>Tracheophyta</taxon>
        <taxon>Spermatophyta</taxon>
        <taxon>Magnoliopsida</taxon>
        <taxon>Liliopsida</taxon>
        <taxon>Arecaceae</taxon>
        <taxon>Coryphoideae</taxon>
        <taxon>Phoeniceae</taxon>
        <taxon>Phoenix</taxon>
    </lineage>
</organism>
<dbReference type="PROSITE" id="PS00196">
    <property type="entry name" value="COPPER_BLUE"/>
    <property type="match status" value="1"/>
</dbReference>
<dbReference type="Pfam" id="PF02298">
    <property type="entry name" value="Cu_bind_like"/>
    <property type="match status" value="1"/>
</dbReference>
<dbReference type="GeneID" id="103717673"/>
<dbReference type="GO" id="GO:0046872">
    <property type="term" value="F:metal ion binding"/>
    <property type="evidence" value="ECO:0007669"/>
    <property type="project" value="UniProtKB-KW"/>
</dbReference>
<gene>
    <name evidence="9" type="primary">LOC103717673</name>
</gene>
<proteinExistence type="predicted"/>
<keyword evidence="8" id="KW-1185">Reference proteome</keyword>
<dbReference type="GO" id="GO:0009055">
    <property type="term" value="F:electron transfer activity"/>
    <property type="evidence" value="ECO:0007669"/>
    <property type="project" value="InterPro"/>
</dbReference>
<evidence type="ECO:0000256" key="5">
    <source>
        <dbReference type="SAM" id="Phobius"/>
    </source>
</evidence>
<keyword evidence="1" id="KW-0479">Metal-binding</keyword>
<evidence type="ECO:0000313" key="9">
    <source>
        <dbReference type="RefSeq" id="XP_008804369.1"/>
    </source>
</evidence>
<protein>
    <submittedName>
        <fullName evidence="9">Mavicyanin-like</fullName>
    </submittedName>
</protein>
<evidence type="ECO:0000259" key="7">
    <source>
        <dbReference type="PROSITE" id="PS51485"/>
    </source>
</evidence>
<dbReference type="Gene3D" id="2.60.40.420">
    <property type="entry name" value="Cupredoxins - blue copper proteins"/>
    <property type="match status" value="1"/>
</dbReference>
<evidence type="ECO:0000256" key="1">
    <source>
        <dbReference type="ARBA" id="ARBA00022723"/>
    </source>
</evidence>
<dbReference type="InterPro" id="IPR028871">
    <property type="entry name" value="BlueCu_1_BS"/>
</dbReference>
<dbReference type="GO" id="GO:0005886">
    <property type="term" value="C:plasma membrane"/>
    <property type="evidence" value="ECO:0007669"/>
    <property type="project" value="TreeGrafter"/>
</dbReference>
<dbReference type="KEGG" id="pda:103717673"/>
<evidence type="ECO:0000256" key="2">
    <source>
        <dbReference type="ARBA" id="ARBA00023008"/>
    </source>
</evidence>
<name>A0A8B7CRD3_PHODC</name>
<keyword evidence="5" id="KW-0812">Transmembrane</keyword>
<keyword evidence="6" id="KW-0732">Signal</keyword>
<dbReference type="RefSeq" id="XP_008804369.1">
    <property type="nucleotide sequence ID" value="XM_008806147.2"/>
</dbReference>
<feature type="region of interest" description="Disordered" evidence="4">
    <location>
        <begin position="127"/>
        <end position="152"/>
    </location>
</feature>
<accession>A0A8B7CRD3</accession>
<evidence type="ECO:0000313" key="8">
    <source>
        <dbReference type="Proteomes" id="UP000228380"/>
    </source>
</evidence>
<feature type="compositionally biased region" description="Pro residues" evidence="4">
    <location>
        <begin position="139"/>
        <end position="149"/>
    </location>
</feature>
<evidence type="ECO:0000256" key="3">
    <source>
        <dbReference type="ARBA" id="ARBA00023180"/>
    </source>
</evidence>
<feature type="chain" id="PRO_5034842755" evidence="6">
    <location>
        <begin position="22"/>
        <end position="182"/>
    </location>
</feature>
<evidence type="ECO:0000256" key="6">
    <source>
        <dbReference type="SAM" id="SignalP"/>
    </source>
</evidence>
<keyword evidence="3" id="KW-0325">Glycoprotein</keyword>
<feature type="compositionally biased region" description="Low complexity" evidence="4">
    <location>
        <begin position="127"/>
        <end position="138"/>
    </location>
</feature>
<dbReference type="OrthoDB" id="1933492at2759"/>
<keyword evidence="5" id="KW-0472">Membrane</keyword>
<feature type="signal peptide" evidence="6">
    <location>
        <begin position="1"/>
        <end position="21"/>
    </location>
</feature>